<evidence type="ECO:0000313" key="2">
    <source>
        <dbReference type="Proteomes" id="UP000721415"/>
    </source>
</evidence>
<dbReference type="EMBL" id="JACBXQ010000001">
    <property type="protein sequence ID" value="MBG9985470.1"/>
    <property type="molecule type" value="Genomic_DNA"/>
</dbReference>
<dbReference type="InterPro" id="IPR046350">
    <property type="entry name" value="Cystatin_sf"/>
</dbReference>
<dbReference type="SUPFAM" id="SSF54403">
    <property type="entry name" value="Cystatin/monellin"/>
    <property type="match status" value="2"/>
</dbReference>
<keyword evidence="2" id="KW-1185">Reference proteome</keyword>
<reference evidence="1 2" key="1">
    <citation type="submission" date="2020-07" db="EMBL/GenBank/DDBJ databases">
        <title>Facklamia lactis sp. nov., isolated from raw milk.</title>
        <authorList>
            <person name="Doll E.V."/>
            <person name="Huptas C."/>
            <person name="Staib L."/>
            <person name="Wenning M."/>
            <person name="Scherer S."/>
        </authorList>
    </citation>
    <scope>NUCLEOTIDE SEQUENCE [LARGE SCALE GENOMIC DNA]</scope>
    <source>
        <strain evidence="1 2">DSM 111018</strain>
    </source>
</reference>
<comment type="caution">
    <text evidence="1">The sequence shown here is derived from an EMBL/GenBank/DDBJ whole genome shotgun (WGS) entry which is preliminary data.</text>
</comment>
<dbReference type="RefSeq" id="WP_197113797.1">
    <property type="nucleotide sequence ID" value="NZ_JACBXQ010000001.1"/>
</dbReference>
<accession>A0ABS0LPN9</accession>
<evidence type="ECO:0000313" key="1">
    <source>
        <dbReference type="EMBL" id="MBG9985470.1"/>
    </source>
</evidence>
<evidence type="ECO:0008006" key="3">
    <source>
        <dbReference type="Google" id="ProtNLM"/>
    </source>
</evidence>
<protein>
    <recommendedName>
        <fullName evidence="3">DUF5590 domain-containing protein</fullName>
    </recommendedName>
</protein>
<organism evidence="1 2">
    <name type="scientific">Facklamia lactis</name>
    <dbReference type="NCBI Taxonomy" id="2749967"/>
    <lineage>
        <taxon>Bacteria</taxon>
        <taxon>Bacillati</taxon>
        <taxon>Bacillota</taxon>
        <taxon>Bacilli</taxon>
        <taxon>Lactobacillales</taxon>
        <taxon>Aerococcaceae</taxon>
        <taxon>Facklamia</taxon>
    </lineage>
</organism>
<dbReference type="Gene3D" id="3.10.450.40">
    <property type="match status" value="2"/>
</dbReference>
<sequence length="158" mass="18255">MKRRTVSILTLILLIIMIALLSVFMGSQADLNRAEEELVALVEYDYQVKAINDFYWTTTDRSYFSLDFQDEKDQQIYAIVAREGGDIEYYQGDEIITEMDAKSITASAIENPNIIQTRLGKYQQKPIWEMTIKNSNQTITYYVIDAITGEWVQTISNI</sequence>
<dbReference type="Proteomes" id="UP000721415">
    <property type="component" value="Unassembled WGS sequence"/>
</dbReference>
<name>A0ABS0LPN9_9LACT</name>
<proteinExistence type="predicted"/>
<gene>
    <name evidence="1" type="ORF">HZY91_01010</name>
</gene>